<dbReference type="WBParaSite" id="PSAMB.scaffold14571size1846.g36125.t1">
    <property type="protein sequence ID" value="PSAMB.scaffold14571size1846.g36125.t1"/>
    <property type="gene ID" value="PSAMB.scaffold14571size1846.g36125"/>
</dbReference>
<dbReference type="GO" id="GO:0043161">
    <property type="term" value="P:proteasome-mediated ubiquitin-dependent protein catabolic process"/>
    <property type="evidence" value="ECO:0007669"/>
    <property type="project" value="TreeGrafter"/>
</dbReference>
<dbReference type="GO" id="GO:0007039">
    <property type="term" value="P:protein catabolic process in the vacuole"/>
    <property type="evidence" value="ECO:0007669"/>
    <property type="project" value="TreeGrafter"/>
</dbReference>
<dbReference type="PANTHER" id="PTHR14534">
    <property type="entry name" value="VACUOLAR IMPORT AND DEGRADATION PROTEIN 24"/>
    <property type="match status" value="1"/>
</dbReference>
<dbReference type="Proteomes" id="UP000887566">
    <property type="component" value="Unplaced"/>
</dbReference>
<accession>A0A914V217</accession>
<evidence type="ECO:0000256" key="2">
    <source>
        <dbReference type="SAM" id="MobiDB-lite"/>
    </source>
</evidence>
<name>A0A914V217_9BILA</name>
<dbReference type="GO" id="GO:0006623">
    <property type="term" value="P:protein targeting to vacuole"/>
    <property type="evidence" value="ECO:0007669"/>
    <property type="project" value="TreeGrafter"/>
</dbReference>
<feature type="region of interest" description="Disordered" evidence="2">
    <location>
        <begin position="1"/>
        <end position="60"/>
    </location>
</feature>
<dbReference type="GO" id="GO:0005773">
    <property type="term" value="C:vacuole"/>
    <property type="evidence" value="ECO:0007669"/>
    <property type="project" value="GOC"/>
</dbReference>
<comment type="similarity">
    <text evidence="1">Belongs to the GID4/VID24 family.</text>
</comment>
<dbReference type="PANTHER" id="PTHR14534:SF3">
    <property type="entry name" value="GID COMPLEX SUBUNIT 4 HOMOLOG"/>
    <property type="match status" value="1"/>
</dbReference>
<dbReference type="InterPro" id="IPR018618">
    <property type="entry name" value="GID4/10-like"/>
</dbReference>
<dbReference type="Pfam" id="PF09783">
    <property type="entry name" value="Vac_ImportDeg"/>
    <property type="match status" value="1"/>
</dbReference>
<proteinExistence type="inferred from homology"/>
<evidence type="ECO:0000256" key="1">
    <source>
        <dbReference type="ARBA" id="ARBA00061469"/>
    </source>
</evidence>
<organism evidence="3 4">
    <name type="scientific">Plectus sambesii</name>
    <dbReference type="NCBI Taxonomy" id="2011161"/>
    <lineage>
        <taxon>Eukaryota</taxon>
        <taxon>Metazoa</taxon>
        <taxon>Ecdysozoa</taxon>
        <taxon>Nematoda</taxon>
        <taxon>Chromadorea</taxon>
        <taxon>Plectida</taxon>
        <taxon>Plectina</taxon>
        <taxon>Plectoidea</taxon>
        <taxon>Plectidae</taxon>
        <taxon>Plectus</taxon>
    </lineage>
</organism>
<evidence type="ECO:0000313" key="4">
    <source>
        <dbReference type="WBParaSite" id="PSAMB.scaffold14571size1846.g36125.t1"/>
    </source>
</evidence>
<dbReference type="GO" id="GO:0034657">
    <property type="term" value="C:GID complex"/>
    <property type="evidence" value="ECO:0007669"/>
    <property type="project" value="TreeGrafter"/>
</dbReference>
<feature type="compositionally biased region" description="Low complexity" evidence="2">
    <location>
        <begin position="25"/>
        <end position="41"/>
    </location>
</feature>
<sequence>METDSPDDSNSSNAALYEREEVTKRQQQQQLLLQQPQQQQRPQEHMQPSSSQRFVPPLPPSKPLCGVPRTMLYSGSHFHGSQKSRGNCYDVEVILQYVDLEAGRLCGYLIIKGLTDDYPTLTTFFHGEVIGRKHPFLTRKWDADEEVDRKHWSKFTSFIQVYY</sequence>
<reference evidence="4" key="1">
    <citation type="submission" date="2022-11" db="UniProtKB">
        <authorList>
            <consortium name="WormBaseParasite"/>
        </authorList>
    </citation>
    <scope>IDENTIFICATION</scope>
</reference>
<protein>
    <submittedName>
        <fullName evidence="4">Uncharacterized protein</fullName>
    </submittedName>
</protein>
<evidence type="ECO:0000313" key="3">
    <source>
        <dbReference type="Proteomes" id="UP000887566"/>
    </source>
</evidence>
<dbReference type="GO" id="GO:0045721">
    <property type="term" value="P:negative regulation of gluconeogenesis"/>
    <property type="evidence" value="ECO:0007669"/>
    <property type="project" value="TreeGrafter"/>
</dbReference>
<keyword evidence="3" id="KW-1185">Reference proteome</keyword>
<dbReference type="AlphaFoldDB" id="A0A914V217"/>